<evidence type="ECO:0000259" key="1">
    <source>
        <dbReference type="Pfam" id="PF00534"/>
    </source>
</evidence>
<reference evidence="2 3" key="1">
    <citation type="submission" date="2023-01" db="EMBL/GenBank/DDBJ databases">
        <title>Exploring GABA producing Bacteroides strains toward improving mental health.</title>
        <authorList>
            <person name="Yousuf B."/>
            <person name="Bouhlel N.E."/>
            <person name="Mottawea W."/>
            <person name="Hammami R."/>
        </authorList>
    </citation>
    <scope>NUCLEOTIDE SEQUENCE [LARGE SCALE GENOMIC DNA]</scope>
    <source>
        <strain evidence="2 3">UO.H1054</strain>
    </source>
</reference>
<protein>
    <submittedName>
        <fullName evidence="2">Glycosyltransferase</fullName>
    </submittedName>
</protein>
<sequence>MKKKRLFINIHYLEIGGAERALLGLLSALDPEKVDIDLFVNQHTGEFMSLIPDYVNLLPEVSEYTCIERPIVTIVKEGHWKIAICRMWAKWKHRQYLRNLTTEEYHHDSSIFQYVANAVEEALPSLNNLGVYDLAISFLQPHNIVLNKVKAQKKICWIHTDYSTIHVNHDLELPVWNAFDYVASISDDCTEAFLRTFPELKNKIVLIENILSPLFVRQQADMEDVTAEMPDEQDVVKVLTIGRFSPQKKIEGIPHICAEMERLGVNFKWYIIGYGPDKEIQEALDKYKMRHRMIFLGKKMNPYPYIKACDIYAQPSIYEGKSVTVREAQMLYKPVVITDYPTAKSQIASGVDGVIVPLDEVETAKGIAELIRDNALKSKLIENLHIRDYGNEREVDKIYELL</sequence>
<dbReference type="Proteomes" id="UP001215398">
    <property type="component" value="Unassembled WGS sequence"/>
</dbReference>
<feature type="domain" description="Glycosyl transferase family 1" evidence="1">
    <location>
        <begin position="235"/>
        <end position="383"/>
    </location>
</feature>
<name>A0ABT5H3W3_9BACE</name>
<dbReference type="CDD" id="cd03811">
    <property type="entry name" value="GT4_GT28_WabH-like"/>
    <property type="match status" value="1"/>
</dbReference>
<dbReference type="SUPFAM" id="SSF53756">
    <property type="entry name" value="UDP-Glycosyltransferase/glycogen phosphorylase"/>
    <property type="match status" value="1"/>
</dbReference>
<accession>A0ABT5H3W3</accession>
<gene>
    <name evidence="2" type="ORF">PQG98_01180</name>
</gene>
<dbReference type="RefSeq" id="WP_272719451.1">
    <property type="nucleotide sequence ID" value="NZ_JAQPYS010000007.1"/>
</dbReference>
<dbReference type="EMBL" id="JAQPYS010000007">
    <property type="protein sequence ID" value="MDC7134960.1"/>
    <property type="molecule type" value="Genomic_DNA"/>
</dbReference>
<dbReference type="PANTHER" id="PTHR12526">
    <property type="entry name" value="GLYCOSYLTRANSFERASE"/>
    <property type="match status" value="1"/>
</dbReference>
<dbReference type="InterPro" id="IPR001296">
    <property type="entry name" value="Glyco_trans_1"/>
</dbReference>
<evidence type="ECO:0000313" key="3">
    <source>
        <dbReference type="Proteomes" id="UP001215398"/>
    </source>
</evidence>
<organism evidence="2 3">
    <name type="scientific">Bacteroides zhangwenhongii</name>
    <dbReference type="NCBI Taxonomy" id="2650157"/>
    <lineage>
        <taxon>Bacteria</taxon>
        <taxon>Pseudomonadati</taxon>
        <taxon>Bacteroidota</taxon>
        <taxon>Bacteroidia</taxon>
        <taxon>Bacteroidales</taxon>
        <taxon>Bacteroidaceae</taxon>
        <taxon>Bacteroides</taxon>
    </lineage>
</organism>
<dbReference type="Gene3D" id="3.40.50.2000">
    <property type="entry name" value="Glycogen Phosphorylase B"/>
    <property type="match status" value="2"/>
</dbReference>
<keyword evidence="3" id="KW-1185">Reference proteome</keyword>
<dbReference type="Pfam" id="PF00534">
    <property type="entry name" value="Glycos_transf_1"/>
    <property type="match status" value="1"/>
</dbReference>
<proteinExistence type="predicted"/>
<comment type="caution">
    <text evidence="2">The sequence shown here is derived from an EMBL/GenBank/DDBJ whole genome shotgun (WGS) entry which is preliminary data.</text>
</comment>
<evidence type="ECO:0000313" key="2">
    <source>
        <dbReference type="EMBL" id="MDC7134960.1"/>
    </source>
</evidence>